<evidence type="ECO:0000313" key="1">
    <source>
        <dbReference type="EMBL" id="KAG5293899.1"/>
    </source>
</evidence>
<accession>A0A8H8CXZ7</accession>
<gene>
    <name evidence="1" type="ORF">I7I52_05370</name>
</gene>
<dbReference type="VEuPathDB" id="FungiDB:I7I52_05370"/>
<dbReference type="Proteomes" id="UP000670092">
    <property type="component" value="Unassembled WGS sequence"/>
</dbReference>
<dbReference type="AlphaFoldDB" id="A0A8H8CXZ7"/>
<reference evidence="1 2" key="1">
    <citation type="submission" date="2021-01" db="EMBL/GenBank/DDBJ databases">
        <title>Chromosome-level genome assembly of a human fungal pathogen reveals clustering of transcriptionally co-regulated genes.</title>
        <authorList>
            <person name="Voorhies M."/>
            <person name="Cohen S."/>
            <person name="Shea T.P."/>
            <person name="Petrus S."/>
            <person name="Munoz J.F."/>
            <person name="Poplawski S."/>
            <person name="Goldman W.E."/>
            <person name="Michael T."/>
            <person name="Cuomo C.A."/>
            <person name="Sil A."/>
            <person name="Beyhan S."/>
        </authorList>
    </citation>
    <scope>NUCLEOTIDE SEQUENCE [LARGE SCALE GENOMIC DNA]</scope>
    <source>
        <strain evidence="1 2">G184AR</strain>
    </source>
</reference>
<protein>
    <submittedName>
        <fullName evidence="1">Uncharacterized protein</fullName>
    </submittedName>
</protein>
<name>A0A8H8CXZ7_AJECA</name>
<sequence>MSYRSPCQPIRNPFQGVYRSDEGFSDVLPYYISMVLNGGPVATVLMYQLVGVLNRANLIPDGLVYEQRHSRGPATTHLPRPVKHSCGDRLIYRPVTINKIRENIVESPVNSLDLTIGGMFEKFVPFVGQHILIHPVSEVGIGFGSAIEASKYETRKCPSINRFYDGGGIDNCAA</sequence>
<proteinExistence type="predicted"/>
<dbReference type="EMBL" id="JAEVHI010000004">
    <property type="protein sequence ID" value="KAG5293899.1"/>
    <property type="molecule type" value="Genomic_DNA"/>
</dbReference>
<comment type="caution">
    <text evidence="1">The sequence shown here is derived from an EMBL/GenBank/DDBJ whole genome shotgun (WGS) entry which is preliminary data.</text>
</comment>
<organism evidence="1 2">
    <name type="scientific">Ajellomyces capsulatus</name>
    <name type="common">Darling's disease fungus</name>
    <name type="synonym">Histoplasma capsulatum</name>
    <dbReference type="NCBI Taxonomy" id="5037"/>
    <lineage>
        <taxon>Eukaryota</taxon>
        <taxon>Fungi</taxon>
        <taxon>Dikarya</taxon>
        <taxon>Ascomycota</taxon>
        <taxon>Pezizomycotina</taxon>
        <taxon>Eurotiomycetes</taxon>
        <taxon>Eurotiomycetidae</taxon>
        <taxon>Onygenales</taxon>
        <taxon>Ajellomycetaceae</taxon>
        <taxon>Histoplasma</taxon>
    </lineage>
</organism>
<evidence type="ECO:0000313" key="2">
    <source>
        <dbReference type="Proteomes" id="UP000670092"/>
    </source>
</evidence>